<feature type="domain" description="C2H2-type" evidence="7">
    <location>
        <begin position="205"/>
        <end position="233"/>
    </location>
</feature>
<dbReference type="OrthoDB" id="6040868at2759"/>
<evidence type="ECO:0000256" key="5">
    <source>
        <dbReference type="PROSITE-ProRule" id="PRU00042"/>
    </source>
</evidence>
<comment type="caution">
    <text evidence="8">The sequence shown here is derived from an EMBL/GenBank/DDBJ whole genome shotgun (WGS) entry which is preliminary data.</text>
</comment>
<dbReference type="EMBL" id="CAJPWZ010002675">
    <property type="protein sequence ID" value="CAG2242547.1"/>
    <property type="molecule type" value="Genomic_DNA"/>
</dbReference>
<dbReference type="PANTHER" id="PTHR24379">
    <property type="entry name" value="KRAB AND ZINC FINGER DOMAIN-CONTAINING"/>
    <property type="match status" value="1"/>
</dbReference>
<feature type="domain" description="C2H2-type" evidence="7">
    <location>
        <begin position="120"/>
        <end position="147"/>
    </location>
</feature>
<dbReference type="InterPro" id="IPR013087">
    <property type="entry name" value="Znf_C2H2_type"/>
</dbReference>
<evidence type="ECO:0000259" key="7">
    <source>
        <dbReference type="PROSITE" id="PS50157"/>
    </source>
</evidence>
<dbReference type="PROSITE" id="PS50157">
    <property type="entry name" value="ZINC_FINGER_C2H2_2"/>
    <property type="match status" value="3"/>
</dbReference>
<evidence type="ECO:0000256" key="3">
    <source>
        <dbReference type="ARBA" id="ARBA00022771"/>
    </source>
</evidence>
<keyword evidence="9" id="KW-1185">Reference proteome</keyword>
<name>A0A8S3UMY8_MYTED</name>
<dbReference type="PROSITE" id="PS00028">
    <property type="entry name" value="ZINC_FINGER_C2H2_1"/>
    <property type="match status" value="3"/>
</dbReference>
<evidence type="ECO:0000313" key="9">
    <source>
        <dbReference type="Proteomes" id="UP000683360"/>
    </source>
</evidence>
<keyword evidence="1" id="KW-0479">Metal-binding</keyword>
<feature type="domain" description="C2H2-type" evidence="7">
    <location>
        <begin position="177"/>
        <end position="205"/>
    </location>
</feature>
<feature type="chain" id="PRO_5035857312" evidence="6">
    <location>
        <begin position="19"/>
        <end position="266"/>
    </location>
</feature>
<dbReference type="InterPro" id="IPR036236">
    <property type="entry name" value="Znf_C2H2_sf"/>
</dbReference>
<evidence type="ECO:0000256" key="4">
    <source>
        <dbReference type="ARBA" id="ARBA00022833"/>
    </source>
</evidence>
<evidence type="ECO:0000256" key="2">
    <source>
        <dbReference type="ARBA" id="ARBA00022737"/>
    </source>
</evidence>
<proteinExistence type="predicted"/>
<keyword evidence="6" id="KW-0732">Signal</keyword>
<reference evidence="8" key="1">
    <citation type="submission" date="2021-03" db="EMBL/GenBank/DDBJ databases">
        <authorList>
            <person name="Bekaert M."/>
        </authorList>
    </citation>
    <scope>NUCLEOTIDE SEQUENCE</scope>
</reference>
<dbReference type="PANTHER" id="PTHR24379:SF121">
    <property type="entry name" value="C2H2-TYPE DOMAIN-CONTAINING PROTEIN"/>
    <property type="match status" value="1"/>
</dbReference>
<feature type="signal peptide" evidence="6">
    <location>
        <begin position="1"/>
        <end position="18"/>
    </location>
</feature>
<evidence type="ECO:0000256" key="6">
    <source>
        <dbReference type="SAM" id="SignalP"/>
    </source>
</evidence>
<protein>
    <submittedName>
        <fullName evidence="8">KRAB</fullName>
    </submittedName>
</protein>
<keyword evidence="2" id="KW-0677">Repeat</keyword>
<dbReference type="AlphaFoldDB" id="A0A8S3UMY8"/>
<evidence type="ECO:0000256" key="1">
    <source>
        <dbReference type="ARBA" id="ARBA00022723"/>
    </source>
</evidence>
<organism evidence="8 9">
    <name type="scientific">Mytilus edulis</name>
    <name type="common">Blue mussel</name>
    <dbReference type="NCBI Taxonomy" id="6550"/>
    <lineage>
        <taxon>Eukaryota</taxon>
        <taxon>Metazoa</taxon>
        <taxon>Spiralia</taxon>
        <taxon>Lophotrochozoa</taxon>
        <taxon>Mollusca</taxon>
        <taxon>Bivalvia</taxon>
        <taxon>Autobranchia</taxon>
        <taxon>Pteriomorphia</taxon>
        <taxon>Mytilida</taxon>
        <taxon>Mytiloidea</taxon>
        <taxon>Mytilidae</taxon>
        <taxon>Mytilinae</taxon>
        <taxon>Mytilus</taxon>
    </lineage>
</organism>
<dbReference type="SUPFAM" id="SSF57667">
    <property type="entry name" value="beta-beta-alpha zinc fingers"/>
    <property type="match status" value="2"/>
</dbReference>
<keyword evidence="4" id="KW-0862">Zinc</keyword>
<keyword evidence="3 5" id="KW-0863">Zinc-finger</keyword>
<dbReference type="Gene3D" id="3.30.160.60">
    <property type="entry name" value="Classic Zinc Finger"/>
    <property type="match status" value="3"/>
</dbReference>
<dbReference type="Proteomes" id="UP000683360">
    <property type="component" value="Unassembled WGS sequence"/>
</dbReference>
<accession>A0A8S3UMY8</accession>
<evidence type="ECO:0000313" key="8">
    <source>
        <dbReference type="EMBL" id="CAG2242547.1"/>
    </source>
</evidence>
<dbReference type="GO" id="GO:0008270">
    <property type="term" value="F:zinc ion binding"/>
    <property type="evidence" value="ECO:0007669"/>
    <property type="project" value="UniProtKB-KW"/>
</dbReference>
<gene>
    <name evidence="8" type="ORF">MEDL_54717</name>
</gene>
<sequence>MHSVSILVLRLFPTLDEAIASIAPLDGSFEAVGDTDLIEETVGSLNKNDGKLDENNNEAQQGLPKITKVQCDICSKIVQRRCLTRHMRTHGDQLICSHCPAKFSDRWVLMEHEARHTNPLMCDVCGNKYTSRIGLSRHLRDHASTRPIECGICHQRFNDNAHFEGHRNSKNLNYKPFKCIVCSKAFAYRQSMARNVKERHGNKSYICIECNAVFNSKRALDQHHSGKHGQKEHTCMCGKSFRWVRSFTRHNKICKTKYLINLKVDF</sequence>
<dbReference type="SMART" id="SM00355">
    <property type="entry name" value="ZnF_C2H2"/>
    <property type="match status" value="6"/>
</dbReference>